<dbReference type="Gene3D" id="3.40.50.300">
    <property type="entry name" value="P-loop containing nucleotide triphosphate hydrolases"/>
    <property type="match status" value="1"/>
</dbReference>
<dbReference type="InterPro" id="IPR027417">
    <property type="entry name" value="P-loop_NTPase"/>
</dbReference>
<feature type="transmembrane region" description="Helical" evidence="7">
    <location>
        <begin position="351"/>
        <end position="373"/>
    </location>
</feature>
<keyword evidence="5 7" id="KW-1133">Transmembrane helix</keyword>
<evidence type="ECO:0000313" key="10">
    <source>
        <dbReference type="Proteomes" id="UP000323521"/>
    </source>
</evidence>
<organism evidence="9 10">
    <name type="scientific">Formimonas warabiya</name>
    <dbReference type="NCBI Taxonomy" id="1761012"/>
    <lineage>
        <taxon>Bacteria</taxon>
        <taxon>Bacillati</taxon>
        <taxon>Bacillota</taxon>
        <taxon>Clostridia</taxon>
        <taxon>Eubacteriales</taxon>
        <taxon>Peptococcaceae</taxon>
        <taxon>Candidatus Formimonas</taxon>
    </lineage>
</organism>
<accession>A0A3G1KZ95</accession>
<evidence type="ECO:0000256" key="6">
    <source>
        <dbReference type="ARBA" id="ARBA00023136"/>
    </source>
</evidence>
<keyword evidence="6 7" id="KW-0472">Membrane</keyword>
<feature type="transmembrane region" description="Helical" evidence="7">
    <location>
        <begin position="246"/>
        <end position="268"/>
    </location>
</feature>
<evidence type="ECO:0000313" key="9">
    <source>
        <dbReference type="EMBL" id="ATW27545.1"/>
    </source>
</evidence>
<keyword evidence="4 7" id="KW-0812">Transmembrane</keyword>
<evidence type="ECO:0000256" key="3">
    <source>
        <dbReference type="ARBA" id="ARBA00022475"/>
    </source>
</evidence>
<feature type="transmembrane region" description="Helical" evidence="7">
    <location>
        <begin position="207"/>
        <end position="225"/>
    </location>
</feature>
<proteinExistence type="inferred from homology"/>
<dbReference type="PANTHER" id="PTHR34184:SF4">
    <property type="entry name" value="UPF0718 PROTEIN YCGR"/>
    <property type="match status" value="1"/>
</dbReference>
<dbReference type="Proteomes" id="UP000323521">
    <property type="component" value="Chromosome"/>
</dbReference>
<evidence type="ECO:0000256" key="2">
    <source>
        <dbReference type="ARBA" id="ARBA00006386"/>
    </source>
</evidence>
<dbReference type="OrthoDB" id="9777774at2"/>
<feature type="transmembrane region" description="Helical" evidence="7">
    <location>
        <begin position="482"/>
        <end position="499"/>
    </location>
</feature>
<dbReference type="InterPro" id="IPR003495">
    <property type="entry name" value="CobW/HypB/UreG_nucleotide-bd"/>
</dbReference>
<feature type="transmembrane region" description="Helical" evidence="7">
    <location>
        <begin position="422"/>
        <end position="442"/>
    </location>
</feature>
<dbReference type="KEGG" id="fwa:DCMF_24805"/>
<dbReference type="RefSeq" id="WP_148136915.1">
    <property type="nucleotide sequence ID" value="NZ_CP017634.1"/>
</dbReference>
<reference evidence="9 10" key="1">
    <citation type="submission" date="2016-10" db="EMBL/GenBank/DDBJ databases">
        <title>Complete Genome Sequence of Peptococcaceae strain DCMF.</title>
        <authorList>
            <person name="Edwards R.J."/>
            <person name="Holland S.I."/>
            <person name="Deshpande N.P."/>
            <person name="Wong Y.K."/>
            <person name="Ertan H."/>
            <person name="Manefield M."/>
            <person name="Russell T.L."/>
            <person name="Lee M.J."/>
        </authorList>
    </citation>
    <scope>NUCLEOTIDE SEQUENCE [LARGE SCALE GENOMIC DNA]</scope>
    <source>
        <strain evidence="9 10">DCMF</strain>
    </source>
</reference>
<evidence type="ECO:0000256" key="7">
    <source>
        <dbReference type="SAM" id="Phobius"/>
    </source>
</evidence>
<feature type="transmembrane region" description="Helical" evidence="7">
    <location>
        <begin position="519"/>
        <end position="539"/>
    </location>
</feature>
<feature type="transmembrane region" description="Helical" evidence="7">
    <location>
        <begin position="323"/>
        <end position="345"/>
    </location>
</feature>
<feature type="transmembrane region" description="Helical" evidence="7">
    <location>
        <begin position="454"/>
        <end position="475"/>
    </location>
</feature>
<evidence type="ECO:0000259" key="8">
    <source>
        <dbReference type="Pfam" id="PF02492"/>
    </source>
</evidence>
<keyword evidence="10" id="KW-1185">Reference proteome</keyword>
<dbReference type="SUPFAM" id="SSF52540">
    <property type="entry name" value="P-loop containing nucleoside triphosphate hydrolases"/>
    <property type="match status" value="1"/>
</dbReference>
<dbReference type="Pfam" id="PF02492">
    <property type="entry name" value="cobW"/>
    <property type="match status" value="1"/>
</dbReference>
<name>A0A3G1KZ95_FORW1</name>
<evidence type="ECO:0000256" key="1">
    <source>
        <dbReference type="ARBA" id="ARBA00004651"/>
    </source>
</evidence>
<dbReference type="InterPro" id="IPR005524">
    <property type="entry name" value="DUF318"/>
</dbReference>
<dbReference type="Pfam" id="PF03773">
    <property type="entry name" value="ArsP_1"/>
    <property type="match status" value="1"/>
</dbReference>
<sequence length="541" mass="60164">MKVKIDIFTGFLGAGKTSLINEMLGSPFLQHEKILVIQCEAGRESICPDLLKGGKVRVEKLEQGTVLTAEMIRERLLQFFPDRVIIEQNGMAGLDNLLSQFNQPGLQKRCRINSVLHVADARSWEMLVQNMGPRLLEQIAGSELVLLNYSAGLSPERIKTLKRRIRGMNPTCEVLTIATPREFRRKLDEGTLYLEEKPVPPLRWSNWFWGVLLLGGLGYFLFHILQTSGGNFSGLDMVRIQAFNTVFISILMQAFPFLLIGAFLSSLIQVFVPGDAMARFFSRNKITSFLMAILAGVFFPVCDCAIIPVVVRLIKKGVPLPAALTFLLAAPTVNPIVVASTYYAFPDEPMVVAARLILGIAIAVTVGWAFLFYPRRQDLVLDRADHYRCDCIYCRDDSIKGKGFFAKVPVIFRHAGAEFIDVGRFLIMGAFLTALVQTLVSREALFQLAGDREVSLAVMMGAAFVLSVCSTSDAFIGRSFSVAFPVDAVMGFLVLGPMLDLKNLLVLLGSFRKGFVLRLVLFVMGLSYILLYFLTPLIFSR</sequence>
<dbReference type="EMBL" id="CP017634">
    <property type="protein sequence ID" value="ATW27545.1"/>
    <property type="molecule type" value="Genomic_DNA"/>
</dbReference>
<dbReference type="GO" id="GO:0005886">
    <property type="term" value="C:plasma membrane"/>
    <property type="evidence" value="ECO:0007669"/>
    <property type="project" value="UniProtKB-SubCell"/>
</dbReference>
<keyword evidence="3" id="KW-1003">Cell membrane</keyword>
<comment type="similarity">
    <text evidence="2">Belongs to the UPF0718 family.</text>
</comment>
<dbReference type="InterPro" id="IPR052923">
    <property type="entry name" value="UPF0718"/>
</dbReference>
<feature type="transmembrane region" description="Helical" evidence="7">
    <location>
        <begin position="288"/>
        <end position="311"/>
    </location>
</feature>
<dbReference type="PANTHER" id="PTHR34184">
    <property type="entry name" value="UPF0718 PROTEIN YCGR"/>
    <property type="match status" value="1"/>
</dbReference>
<evidence type="ECO:0000256" key="4">
    <source>
        <dbReference type="ARBA" id="ARBA00022692"/>
    </source>
</evidence>
<evidence type="ECO:0000256" key="5">
    <source>
        <dbReference type="ARBA" id="ARBA00022989"/>
    </source>
</evidence>
<comment type="subcellular location">
    <subcellularLocation>
        <location evidence="1">Cell membrane</location>
        <topology evidence="1">Multi-pass membrane protein</topology>
    </subcellularLocation>
</comment>
<feature type="domain" description="CobW/HypB/UreG nucleotide-binding" evidence="8">
    <location>
        <begin position="7"/>
        <end position="175"/>
    </location>
</feature>
<gene>
    <name evidence="9" type="ORF">DCMF_24805</name>
</gene>
<dbReference type="AlphaFoldDB" id="A0A3G1KZ95"/>
<protein>
    <recommendedName>
        <fullName evidence="8">CobW/HypB/UreG nucleotide-binding domain-containing protein</fullName>
    </recommendedName>
</protein>